<sequence length="321" mass="34621">MWSDTSIPDLTGKVALVTGGNTGIGLQTVKQLALHGAKVYMGARSESRAKEAIESILSENHTIGQDHIIWLPLDLSKLFNIVEAAQLLSSWEKRLDILINNAGIAADDFTTTTEGFESTIAVNIYSHIGHFVLTTKLLPLLKATASQAGSDVRVVTISSSAERFAPKHNVFATIKDLSDPGTTNPNGYTSRTVIFSRYGASKLANILFTGELQRRLDQEDVKIIALALDPGPVATDGGMGVFPSFLKPVLKLVIKSPEKGALNQLFCATAKEVIDEPKTYKGKFLTAPGKISAGSERSRDNELAQSLWRITEEALKNVGVS</sequence>
<dbReference type="RefSeq" id="XP_056023732.1">
    <property type="nucleotide sequence ID" value="XM_056177442.1"/>
</dbReference>
<dbReference type="InterPro" id="IPR036291">
    <property type="entry name" value="NAD(P)-bd_dom_sf"/>
</dbReference>
<protein>
    <submittedName>
        <fullName evidence="5">Short chain dehydrogenase domain-containing protein</fullName>
    </submittedName>
</protein>
<proteinExistence type="inferred from homology"/>
<gene>
    <name evidence="5" type="ORF">T069G_10232</name>
</gene>
<dbReference type="PANTHER" id="PTHR24320:SF282">
    <property type="entry name" value="WW DOMAIN-CONTAINING OXIDOREDUCTASE"/>
    <property type="match status" value="1"/>
</dbReference>
<evidence type="ECO:0000256" key="1">
    <source>
        <dbReference type="ARBA" id="ARBA00006484"/>
    </source>
</evidence>
<organism evidence="5 6">
    <name type="scientific">Trichoderma breve</name>
    <dbReference type="NCBI Taxonomy" id="2034170"/>
    <lineage>
        <taxon>Eukaryota</taxon>
        <taxon>Fungi</taxon>
        <taxon>Dikarya</taxon>
        <taxon>Ascomycota</taxon>
        <taxon>Pezizomycotina</taxon>
        <taxon>Sordariomycetes</taxon>
        <taxon>Hypocreomycetidae</taxon>
        <taxon>Hypocreales</taxon>
        <taxon>Hypocreaceae</taxon>
        <taxon>Trichoderma</taxon>
    </lineage>
</organism>
<evidence type="ECO:0000256" key="4">
    <source>
        <dbReference type="RuleBase" id="RU000363"/>
    </source>
</evidence>
<dbReference type="Proteomes" id="UP001140511">
    <property type="component" value="Unassembled WGS sequence"/>
</dbReference>
<evidence type="ECO:0000313" key="5">
    <source>
        <dbReference type="EMBL" id="KAJ4854674.1"/>
    </source>
</evidence>
<dbReference type="SUPFAM" id="SSF51735">
    <property type="entry name" value="NAD(P)-binding Rossmann-fold domains"/>
    <property type="match status" value="1"/>
</dbReference>
<comment type="caution">
    <text evidence="5">The sequence shown here is derived from an EMBL/GenBank/DDBJ whole genome shotgun (WGS) entry which is preliminary data.</text>
</comment>
<dbReference type="GeneID" id="80872130"/>
<dbReference type="Pfam" id="PF00106">
    <property type="entry name" value="adh_short"/>
    <property type="match status" value="1"/>
</dbReference>
<name>A0A9W9E238_9HYPO</name>
<keyword evidence="3" id="KW-0560">Oxidoreductase</keyword>
<comment type="similarity">
    <text evidence="1 4">Belongs to the short-chain dehydrogenases/reductases (SDR) family.</text>
</comment>
<evidence type="ECO:0000256" key="2">
    <source>
        <dbReference type="ARBA" id="ARBA00022857"/>
    </source>
</evidence>
<evidence type="ECO:0000256" key="3">
    <source>
        <dbReference type="ARBA" id="ARBA00023002"/>
    </source>
</evidence>
<dbReference type="Gene3D" id="3.40.50.720">
    <property type="entry name" value="NAD(P)-binding Rossmann-like Domain"/>
    <property type="match status" value="1"/>
</dbReference>
<evidence type="ECO:0000313" key="6">
    <source>
        <dbReference type="Proteomes" id="UP001140511"/>
    </source>
</evidence>
<dbReference type="PANTHER" id="PTHR24320">
    <property type="entry name" value="RETINOL DEHYDROGENASE"/>
    <property type="match status" value="1"/>
</dbReference>
<keyword evidence="6" id="KW-1185">Reference proteome</keyword>
<reference evidence="5" key="1">
    <citation type="submission" date="2022-09" db="EMBL/GenBank/DDBJ databases">
        <title>Chromosome-level assembly of Trichoderma breve T069, a fungus used in development of biopesticide product.</title>
        <authorList>
            <person name="Lin R."/>
            <person name="Liu T."/>
        </authorList>
    </citation>
    <scope>NUCLEOTIDE SEQUENCE</scope>
    <source>
        <strain evidence="5">T069</strain>
    </source>
</reference>
<dbReference type="InterPro" id="IPR002347">
    <property type="entry name" value="SDR_fam"/>
</dbReference>
<dbReference type="EMBL" id="JAOPEN010000007">
    <property type="protein sequence ID" value="KAJ4854674.1"/>
    <property type="molecule type" value="Genomic_DNA"/>
</dbReference>
<dbReference type="PRINTS" id="PR00080">
    <property type="entry name" value="SDRFAMILY"/>
</dbReference>
<keyword evidence="2" id="KW-0521">NADP</keyword>
<accession>A0A9W9E238</accession>
<dbReference type="PRINTS" id="PR00081">
    <property type="entry name" value="GDHRDH"/>
</dbReference>
<dbReference type="AlphaFoldDB" id="A0A9W9E238"/>
<dbReference type="GO" id="GO:0016491">
    <property type="term" value="F:oxidoreductase activity"/>
    <property type="evidence" value="ECO:0007669"/>
    <property type="project" value="UniProtKB-KW"/>
</dbReference>